<evidence type="ECO:0000256" key="7">
    <source>
        <dbReference type="ARBA" id="ARBA00022833"/>
    </source>
</evidence>
<dbReference type="GO" id="GO:0043161">
    <property type="term" value="P:proteasome-mediated ubiquitin-dependent protein catabolic process"/>
    <property type="evidence" value="ECO:0007669"/>
    <property type="project" value="TreeGrafter"/>
</dbReference>
<dbReference type="CDD" id="cd20335">
    <property type="entry name" value="BRcat_RBR"/>
    <property type="match status" value="1"/>
</dbReference>
<dbReference type="EMBL" id="ML977143">
    <property type="protein sequence ID" value="KAF1990162.1"/>
    <property type="molecule type" value="Genomic_DNA"/>
</dbReference>
<evidence type="ECO:0000256" key="1">
    <source>
        <dbReference type="ARBA" id="ARBA00004906"/>
    </source>
</evidence>
<dbReference type="InterPro" id="IPR002867">
    <property type="entry name" value="IBR_dom"/>
</dbReference>
<dbReference type="PROSITE" id="PS50089">
    <property type="entry name" value="ZF_RING_2"/>
    <property type="match status" value="1"/>
</dbReference>
<accession>A0A6G1HAT7</accession>
<dbReference type="GO" id="GO:0097039">
    <property type="term" value="P:protein linear polyubiquitination"/>
    <property type="evidence" value="ECO:0007669"/>
    <property type="project" value="TreeGrafter"/>
</dbReference>
<gene>
    <name evidence="11" type="ORF">K402DRAFT_325645</name>
</gene>
<evidence type="ECO:0000256" key="4">
    <source>
        <dbReference type="ARBA" id="ARBA00022737"/>
    </source>
</evidence>
<dbReference type="Proteomes" id="UP000800041">
    <property type="component" value="Unassembled WGS sequence"/>
</dbReference>
<keyword evidence="7" id="KW-0862">Zinc</keyword>
<keyword evidence="12" id="KW-1185">Reference proteome</keyword>
<evidence type="ECO:0000256" key="8">
    <source>
        <dbReference type="PROSITE-ProRule" id="PRU00175"/>
    </source>
</evidence>
<evidence type="ECO:0000313" key="12">
    <source>
        <dbReference type="Proteomes" id="UP000800041"/>
    </source>
</evidence>
<evidence type="ECO:0000313" key="11">
    <source>
        <dbReference type="EMBL" id="KAF1990162.1"/>
    </source>
</evidence>
<dbReference type="Gene3D" id="3.30.40.10">
    <property type="entry name" value="Zinc/RING finger domain, C3HC4 (zinc finger)"/>
    <property type="match status" value="1"/>
</dbReference>
<dbReference type="InterPro" id="IPR044066">
    <property type="entry name" value="TRIAD_supradom"/>
</dbReference>
<keyword evidence="4" id="KW-0677">Repeat</keyword>
<dbReference type="Pfam" id="PF01485">
    <property type="entry name" value="IBR"/>
    <property type="match status" value="1"/>
</dbReference>
<keyword evidence="2" id="KW-0808">Transferase</keyword>
<dbReference type="SMART" id="SM00647">
    <property type="entry name" value="IBR"/>
    <property type="match status" value="1"/>
</dbReference>
<dbReference type="PROSITE" id="PS51873">
    <property type="entry name" value="TRIAD"/>
    <property type="match status" value="1"/>
</dbReference>
<dbReference type="PANTHER" id="PTHR22770">
    <property type="entry name" value="UBIQUITIN CONJUGATING ENZYME 7 INTERACTING PROTEIN-RELATED"/>
    <property type="match status" value="1"/>
</dbReference>
<dbReference type="OrthoDB" id="1431934at2759"/>
<dbReference type="PANTHER" id="PTHR22770:SF13">
    <property type="entry name" value="RING-TYPE DOMAIN-CONTAINING PROTEIN"/>
    <property type="match status" value="1"/>
</dbReference>
<dbReference type="InterPro" id="IPR013083">
    <property type="entry name" value="Znf_RING/FYVE/PHD"/>
</dbReference>
<feature type="domain" description="RING-type" evidence="9">
    <location>
        <begin position="11"/>
        <end position="65"/>
    </location>
</feature>
<protein>
    <recommendedName>
        <fullName evidence="13">RING-type domain-containing protein</fullName>
    </recommendedName>
</protein>
<dbReference type="GO" id="GO:0000151">
    <property type="term" value="C:ubiquitin ligase complex"/>
    <property type="evidence" value="ECO:0007669"/>
    <property type="project" value="TreeGrafter"/>
</dbReference>
<keyword evidence="5 8" id="KW-0863">Zinc-finger</keyword>
<dbReference type="InterPro" id="IPR051628">
    <property type="entry name" value="LUBAC_E3_Ligases"/>
</dbReference>
<dbReference type="GO" id="GO:0043130">
    <property type="term" value="F:ubiquitin binding"/>
    <property type="evidence" value="ECO:0007669"/>
    <property type="project" value="TreeGrafter"/>
</dbReference>
<evidence type="ECO:0000259" key="9">
    <source>
        <dbReference type="PROSITE" id="PS50089"/>
    </source>
</evidence>
<sequence length="242" mass="27702">MTVEAPTTKTCTTCLDELRPFEFPLVLPTSKCKHRNQTCSICLQKWIASCLEDKGWDHITCPECTVTLEHSDVRAFASVETFQKYDTLSLRATLSANPNFHWCLSPTCTSGQLLPSASKRTLMRCQACSFKTCIKHQRQWHHGETCEEYDYRTGPAKKREDEKSLKIIEETTKVCPGTYGVGARKGQRCGWRIEKNDGCDHMTCSKCKSQYCWLCFADYNVIRKKGNGFHTTACKYHTKNIR</sequence>
<evidence type="ECO:0008006" key="13">
    <source>
        <dbReference type="Google" id="ProtNLM"/>
    </source>
</evidence>
<evidence type="ECO:0000256" key="6">
    <source>
        <dbReference type="ARBA" id="ARBA00022786"/>
    </source>
</evidence>
<keyword evidence="6" id="KW-0833">Ubl conjugation pathway</keyword>
<proteinExistence type="predicted"/>
<organism evidence="11 12">
    <name type="scientific">Aulographum hederae CBS 113979</name>
    <dbReference type="NCBI Taxonomy" id="1176131"/>
    <lineage>
        <taxon>Eukaryota</taxon>
        <taxon>Fungi</taxon>
        <taxon>Dikarya</taxon>
        <taxon>Ascomycota</taxon>
        <taxon>Pezizomycotina</taxon>
        <taxon>Dothideomycetes</taxon>
        <taxon>Pleosporomycetidae</taxon>
        <taxon>Aulographales</taxon>
        <taxon>Aulographaceae</taxon>
    </lineage>
</organism>
<evidence type="ECO:0000256" key="3">
    <source>
        <dbReference type="ARBA" id="ARBA00022723"/>
    </source>
</evidence>
<evidence type="ECO:0000256" key="2">
    <source>
        <dbReference type="ARBA" id="ARBA00022679"/>
    </source>
</evidence>
<keyword evidence="3" id="KW-0479">Metal-binding</keyword>
<dbReference type="InterPro" id="IPR001841">
    <property type="entry name" value="Znf_RING"/>
</dbReference>
<evidence type="ECO:0000256" key="5">
    <source>
        <dbReference type="ARBA" id="ARBA00022771"/>
    </source>
</evidence>
<dbReference type="AlphaFoldDB" id="A0A6G1HAT7"/>
<feature type="domain" description="RING-type" evidence="10">
    <location>
        <begin position="7"/>
        <end position="235"/>
    </location>
</feature>
<dbReference type="GO" id="GO:0004842">
    <property type="term" value="F:ubiquitin-protein transferase activity"/>
    <property type="evidence" value="ECO:0007669"/>
    <property type="project" value="TreeGrafter"/>
</dbReference>
<dbReference type="Gene3D" id="1.20.120.1750">
    <property type="match status" value="1"/>
</dbReference>
<dbReference type="SUPFAM" id="SSF57850">
    <property type="entry name" value="RING/U-box"/>
    <property type="match status" value="3"/>
</dbReference>
<reference evidence="11" key="1">
    <citation type="journal article" date="2020" name="Stud. Mycol.">
        <title>101 Dothideomycetes genomes: a test case for predicting lifestyles and emergence of pathogens.</title>
        <authorList>
            <person name="Haridas S."/>
            <person name="Albert R."/>
            <person name="Binder M."/>
            <person name="Bloem J."/>
            <person name="Labutti K."/>
            <person name="Salamov A."/>
            <person name="Andreopoulos B."/>
            <person name="Baker S."/>
            <person name="Barry K."/>
            <person name="Bills G."/>
            <person name="Bluhm B."/>
            <person name="Cannon C."/>
            <person name="Castanera R."/>
            <person name="Culley D."/>
            <person name="Daum C."/>
            <person name="Ezra D."/>
            <person name="Gonzalez J."/>
            <person name="Henrissat B."/>
            <person name="Kuo A."/>
            <person name="Liang C."/>
            <person name="Lipzen A."/>
            <person name="Lutzoni F."/>
            <person name="Magnuson J."/>
            <person name="Mondo S."/>
            <person name="Nolan M."/>
            <person name="Ohm R."/>
            <person name="Pangilinan J."/>
            <person name="Park H.-J."/>
            <person name="Ramirez L."/>
            <person name="Alfaro M."/>
            <person name="Sun H."/>
            <person name="Tritt A."/>
            <person name="Yoshinaga Y."/>
            <person name="Zwiers L.-H."/>
            <person name="Turgeon B."/>
            <person name="Goodwin S."/>
            <person name="Spatafora J."/>
            <person name="Crous P."/>
            <person name="Grigoriev I."/>
        </authorList>
    </citation>
    <scope>NUCLEOTIDE SEQUENCE</scope>
    <source>
        <strain evidence="11">CBS 113979</strain>
    </source>
</reference>
<dbReference type="Pfam" id="PF22191">
    <property type="entry name" value="IBR_1"/>
    <property type="match status" value="1"/>
</dbReference>
<comment type="pathway">
    <text evidence="1">Protein modification; protein ubiquitination.</text>
</comment>
<dbReference type="GO" id="GO:0008270">
    <property type="term" value="F:zinc ion binding"/>
    <property type="evidence" value="ECO:0007669"/>
    <property type="project" value="UniProtKB-KW"/>
</dbReference>
<evidence type="ECO:0000259" key="10">
    <source>
        <dbReference type="PROSITE" id="PS51873"/>
    </source>
</evidence>
<name>A0A6G1HAT7_9PEZI</name>